<evidence type="ECO:0000313" key="3">
    <source>
        <dbReference type="Proteomes" id="UP001159663"/>
    </source>
</evidence>
<comment type="caution">
    <text evidence="2">The sequence shown here is derived from an EMBL/GenBank/DDBJ whole genome shotgun (WGS) entry which is preliminary data.</text>
</comment>
<protein>
    <submittedName>
        <fullName evidence="2">Uncharacterized protein</fullName>
    </submittedName>
</protein>
<sequence>MSKSNDKKSVIKGSSPDGSRRDLEVTVNDDGKTELWARPPSSENGYWIEVSTSELNEALKTKS</sequence>
<dbReference type="EMBL" id="JAKMYX010000155">
    <property type="protein sequence ID" value="MDH5924049.1"/>
    <property type="molecule type" value="Genomic_DNA"/>
</dbReference>
<accession>A0AA43G1U6</accession>
<dbReference type="Proteomes" id="UP001159663">
    <property type="component" value="Unassembled WGS sequence"/>
</dbReference>
<feature type="compositionally biased region" description="Basic and acidic residues" evidence="1">
    <location>
        <begin position="18"/>
        <end position="35"/>
    </location>
</feature>
<evidence type="ECO:0000313" key="2">
    <source>
        <dbReference type="EMBL" id="MDH5924049.1"/>
    </source>
</evidence>
<reference evidence="2" key="1">
    <citation type="submission" date="2022-01" db="EMBL/GenBank/DDBJ databases">
        <title>Vibrio aestuarianus Clade A and Clade B isolates are associated with Pacific oyster (Crassostrea gigas) disease outbreaks across Ireland.</title>
        <authorList>
            <person name="Coyle N."/>
            <person name="O'Toole C."/>
            <person name="Thomas J.C.L."/>
            <person name="Ryder D."/>
            <person name="Cheslett D."/>
            <person name="Feist S."/>
            <person name="Bean T."/>
            <person name="Joseph A."/>
            <person name="Waina A."/>
            <person name="Feil E."/>
            <person name="Verner-Jeffreys D.W."/>
        </authorList>
    </citation>
    <scope>NUCLEOTIDE SEQUENCE</scope>
    <source>
        <strain evidence="2">S/17/14 A</strain>
    </source>
</reference>
<evidence type="ECO:0000256" key="1">
    <source>
        <dbReference type="SAM" id="MobiDB-lite"/>
    </source>
</evidence>
<gene>
    <name evidence="2" type="ORF">L8R85_23840</name>
</gene>
<organism evidence="2 3">
    <name type="scientific">Vibrio splendidus</name>
    <dbReference type="NCBI Taxonomy" id="29497"/>
    <lineage>
        <taxon>Bacteria</taxon>
        <taxon>Pseudomonadati</taxon>
        <taxon>Pseudomonadota</taxon>
        <taxon>Gammaproteobacteria</taxon>
        <taxon>Vibrionales</taxon>
        <taxon>Vibrionaceae</taxon>
        <taxon>Vibrio</taxon>
    </lineage>
</organism>
<dbReference type="AlphaFoldDB" id="A0AA43G1U6"/>
<name>A0AA43G1U6_VIBSP</name>
<proteinExistence type="predicted"/>
<dbReference type="RefSeq" id="WP_280534787.1">
    <property type="nucleotide sequence ID" value="NZ_JAKMYJ010000089.1"/>
</dbReference>
<feature type="region of interest" description="Disordered" evidence="1">
    <location>
        <begin position="1"/>
        <end position="44"/>
    </location>
</feature>